<dbReference type="InterPro" id="IPR003593">
    <property type="entry name" value="AAA+_ATPase"/>
</dbReference>
<dbReference type="GO" id="GO:0006829">
    <property type="term" value="P:zinc ion transport"/>
    <property type="evidence" value="ECO:0007669"/>
    <property type="project" value="UniProtKB-KW"/>
</dbReference>
<keyword evidence="4 8" id="KW-0067">ATP-binding</keyword>
<dbReference type="InterPro" id="IPR003439">
    <property type="entry name" value="ABC_transporter-like_ATP-bd"/>
</dbReference>
<name>A0A562TGY6_9HYPH</name>
<comment type="caution">
    <text evidence="8">The sequence shown here is derived from an EMBL/GenBank/DDBJ whole genome shotgun (WGS) entry which is preliminary data.</text>
</comment>
<dbReference type="PANTHER" id="PTHR42734:SF5">
    <property type="entry name" value="IRON TRANSPORT SYSTEM ATP-BINDING PROTEIN HI_0361-RELATED"/>
    <property type="match status" value="1"/>
</dbReference>
<dbReference type="PROSITE" id="PS00211">
    <property type="entry name" value="ABC_TRANSPORTER_1"/>
    <property type="match status" value="1"/>
</dbReference>
<protein>
    <submittedName>
        <fullName evidence="8">Manganese/zinc/iron transport system ATP-binding protein</fullName>
    </submittedName>
</protein>
<keyword evidence="9" id="KW-1185">Reference proteome</keyword>
<dbReference type="RefSeq" id="WP_244300739.1">
    <property type="nucleotide sequence ID" value="NZ_SMLY01000087.1"/>
</dbReference>
<keyword evidence="5" id="KW-0862">Zinc</keyword>
<evidence type="ECO:0000256" key="5">
    <source>
        <dbReference type="ARBA" id="ARBA00022906"/>
    </source>
</evidence>
<accession>A0A562TGY6</accession>
<sequence>MITPKATPSGNVELAFDQKRPAETAQKIERSPLAVRGLTVSYGQKPAVFSVDATFEPEAMTAIIGPNGAGKSTLLKASLGVIPRLSGDVTVFGQPIELAREKIAYVPQRASVDWDFPTTVIDVVLMGLYRSVGLLGRIKGVHRARALDCLERVGMADFSSRQIGQLSGGQQQRVFLARALAQEAELYLLDEPFAGVDAATERAIINVLKGLKERRKAVVAVHHDLATVQAYFDHVFLINVRKIAEGPVADAFTADSLHATYGGRLATAHIDQLNIADSGV</sequence>
<dbReference type="InterPro" id="IPR017871">
    <property type="entry name" value="ABC_transporter-like_CS"/>
</dbReference>
<reference evidence="8 9" key="1">
    <citation type="submission" date="2019-07" db="EMBL/GenBank/DDBJ databases">
        <title>Genomic Encyclopedia of Archaeal and Bacterial Type Strains, Phase II (KMG-II): from individual species to whole genera.</title>
        <authorList>
            <person name="Goeker M."/>
        </authorList>
    </citation>
    <scope>NUCLEOTIDE SEQUENCE [LARGE SCALE GENOMIC DNA]</scope>
    <source>
        <strain evidence="8 9">ATCC BAA-252</strain>
    </source>
</reference>
<evidence type="ECO:0000313" key="9">
    <source>
        <dbReference type="Proteomes" id="UP000320593"/>
    </source>
</evidence>
<evidence type="ECO:0000256" key="1">
    <source>
        <dbReference type="ARBA" id="ARBA00005417"/>
    </source>
</evidence>
<dbReference type="AlphaFoldDB" id="A0A562TGY6"/>
<dbReference type="SUPFAM" id="SSF52540">
    <property type="entry name" value="P-loop containing nucleoside triphosphate hydrolases"/>
    <property type="match status" value="1"/>
</dbReference>
<keyword evidence="2" id="KW-0813">Transport</keyword>
<dbReference type="InterPro" id="IPR027417">
    <property type="entry name" value="P-loop_NTPase"/>
</dbReference>
<keyword evidence="3" id="KW-0547">Nucleotide-binding</keyword>
<dbReference type="PROSITE" id="PS50893">
    <property type="entry name" value="ABC_TRANSPORTER_2"/>
    <property type="match status" value="1"/>
</dbReference>
<dbReference type="SMART" id="SM00382">
    <property type="entry name" value="AAA"/>
    <property type="match status" value="1"/>
</dbReference>
<dbReference type="Pfam" id="PF00005">
    <property type="entry name" value="ABC_tran"/>
    <property type="match status" value="1"/>
</dbReference>
<evidence type="ECO:0000259" key="7">
    <source>
        <dbReference type="PROSITE" id="PS50893"/>
    </source>
</evidence>
<evidence type="ECO:0000256" key="4">
    <source>
        <dbReference type="ARBA" id="ARBA00022840"/>
    </source>
</evidence>
<evidence type="ECO:0000313" key="8">
    <source>
        <dbReference type="EMBL" id="TWI92881.1"/>
    </source>
</evidence>
<keyword evidence="6" id="KW-0406">Ion transport</keyword>
<keyword evidence="5" id="KW-0864">Zinc transport</keyword>
<dbReference type="CDD" id="cd03235">
    <property type="entry name" value="ABC_Metallic_Cations"/>
    <property type="match status" value="1"/>
</dbReference>
<evidence type="ECO:0000256" key="3">
    <source>
        <dbReference type="ARBA" id="ARBA00022741"/>
    </source>
</evidence>
<dbReference type="Proteomes" id="UP000320593">
    <property type="component" value="Unassembled WGS sequence"/>
</dbReference>
<feature type="domain" description="ABC transporter" evidence="7">
    <location>
        <begin position="33"/>
        <end position="265"/>
    </location>
</feature>
<evidence type="ECO:0000256" key="2">
    <source>
        <dbReference type="ARBA" id="ARBA00022448"/>
    </source>
</evidence>
<evidence type="ECO:0000256" key="6">
    <source>
        <dbReference type="ARBA" id="ARBA00023065"/>
    </source>
</evidence>
<comment type="similarity">
    <text evidence="1">Belongs to the ABC transporter superfamily.</text>
</comment>
<dbReference type="InterPro" id="IPR050153">
    <property type="entry name" value="Metal_Ion_Import_ABC"/>
</dbReference>
<dbReference type="Gene3D" id="3.40.50.300">
    <property type="entry name" value="P-loop containing nucleotide triphosphate hydrolases"/>
    <property type="match status" value="1"/>
</dbReference>
<dbReference type="GO" id="GO:0016887">
    <property type="term" value="F:ATP hydrolysis activity"/>
    <property type="evidence" value="ECO:0007669"/>
    <property type="project" value="InterPro"/>
</dbReference>
<dbReference type="PANTHER" id="PTHR42734">
    <property type="entry name" value="METAL TRANSPORT SYSTEM ATP-BINDING PROTEIN TM_0124-RELATED"/>
    <property type="match status" value="1"/>
</dbReference>
<organism evidence="8 9">
    <name type="scientific">Roseibium hamelinense</name>
    <dbReference type="NCBI Taxonomy" id="150831"/>
    <lineage>
        <taxon>Bacteria</taxon>
        <taxon>Pseudomonadati</taxon>
        <taxon>Pseudomonadota</taxon>
        <taxon>Alphaproteobacteria</taxon>
        <taxon>Hyphomicrobiales</taxon>
        <taxon>Stappiaceae</taxon>
        <taxon>Roseibium</taxon>
    </lineage>
</organism>
<dbReference type="EMBL" id="VLLF01000001">
    <property type="protein sequence ID" value="TWI92881.1"/>
    <property type="molecule type" value="Genomic_DNA"/>
</dbReference>
<dbReference type="GO" id="GO:0005524">
    <property type="term" value="F:ATP binding"/>
    <property type="evidence" value="ECO:0007669"/>
    <property type="project" value="UniProtKB-KW"/>
</dbReference>
<gene>
    <name evidence="8" type="ORF">JM93_00433</name>
</gene>
<proteinExistence type="inferred from homology"/>